<keyword evidence="3 5" id="KW-0285">Flavoprotein</keyword>
<sequence>METHDFVVVGSGSAGSVVANRLSADPARRVLVLEAGRPDRRWDLAVHVPAALAFPVGSRFHDWRYESAPEPHMAGRRMRHPRGKLLGGSSSINGMVFQRGHPLDYDRWGADEGMAGWDYEHCLPYFRSLETSDPSLRDDLRGATGPQQLERGPVDHPLFRALFGAAETAGHRVVPGFNGVDPEGFGPWERTIAHGRRMSAARAFLHPVLRRPNLEVRTGALVTGLIVESGRVVGVRYSDRRGRAEEARCGEVVLAGGAFNSPQLLQLSGIGAPATLEGAGVRVMHELPAVGEHLQDHLVAKVQHACSSPVSMGGMRRKRNWPGIGLAWLAGRGPATTNIFEGGGFVRTRPEVDYPDLMLGFAPVAMQFHEGAPEHGYQLIMASMRAESRGSVRIRSADARRSPELLFNFLETEPDRRFWIDALRIAREILAQPAFREFDAGEAWPGPAVASDREVVDWVTRTGETDMHPTSTCRMGVGPGSVVDPTTMRVHGLEGVSVIDASAMPYCPNSATHAPTMMLAEKGVDHLLGNTPAPPQRVARPTQTPEATVSL</sequence>
<evidence type="ECO:0000313" key="9">
    <source>
        <dbReference type="EMBL" id="MFC5061613.1"/>
    </source>
</evidence>
<dbReference type="RefSeq" id="WP_378034964.1">
    <property type="nucleotide sequence ID" value="NZ_JBHSIV010000004.1"/>
</dbReference>
<dbReference type="PROSITE" id="PS00623">
    <property type="entry name" value="GMC_OXRED_1"/>
    <property type="match status" value="1"/>
</dbReference>
<dbReference type="Gene3D" id="3.30.560.10">
    <property type="entry name" value="Glucose Oxidase, domain 3"/>
    <property type="match status" value="1"/>
</dbReference>
<dbReference type="PANTHER" id="PTHR11552">
    <property type="entry name" value="GLUCOSE-METHANOL-CHOLINE GMC OXIDOREDUCTASE"/>
    <property type="match status" value="1"/>
</dbReference>
<dbReference type="GO" id="GO:0008812">
    <property type="term" value="F:choline dehydrogenase activity"/>
    <property type="evidence" value="ECO:0007669"/>
    <property type="project" value="UniProtKB-EC"/>
</dbReference>
<gene>
    <name evidence="9" type="ORF">ACFPBZ_05310</name>
</gene>
<keyword evidence="9" id="KW-0560">Oxidoreductase</keyword>
<feature type="domain" description="Glucose-methanol-choline oxidoreductase N-terminal" evidence="7">
    <location>
        <begin position="83"/>
        <end position="106"/>
    </location>
</feature>
<dbReference type="NCBIfam" id="NF002550">
    <property type="entry name" value="PRK02106.1"/>
    <property type="match status" value="1"/>
</dbReference>
<dbReference type="Pfam" id="PF00732">
    <property type="entry name" value="GMC_oxred_N"/>
    <property type="match status" value="1"/>
</dbReference>
<dbReference type="Pfam" id="PF05199">
    <property type="entry name" value="GMC_oxred_C"/>
    <property type="match status" value="1"/>
</dbReference>
<dbReference type="InterPro" id="IPR000172">
    <property type="entry name" value="GMC_OxRdtase_N"/>
</dbReference>
<dbReference type="EC" id="1.1.99.1" evidence="9"/>
<evidence type="ECO:0000256" key="4">
    <source>
        <dbReference type="ARBA" id="ARBA00022827"/>
    </source>
</evidence>
<dbReference type="PROSITE" id="PS00624">
    <property type="entry name" value="GMC_OXRED_2"/>
    <property type="match status" value="1"/>
</dbReference>
<evidence type="ECO:0000313" key="10">
    <source>
        <dbReference type="Proteomes" id="UP001595947"/>
    </source>
</evidence>
<evidence type="ECO:0000259" key="8">
    <source>
        <dbReference type="PROSITE" id="PS00624"/>
    </source>
</evidence>
<evidence type="ECO:0000259" key="7">
    <source>
        <dbReference type="PROSITE" id="PS00623"/>
    </source>
</evidence>
<organism evidence="9 10">
    <name type="scientific">Actinomycetospora atypica</name>
    <dbReference type="NCBI Taxonomy" id="1290095"/>
    <lineage>
        <taxon>Bacteria</taxon>
        <taxon>Bacillati</taxon>
        <taxon>Actinomycetota</taxon>
        <taxon>Actinomycetes</taxon>
        <taxon>Pseudonocardiales</taxon>
        <taxon>Pseudonocardiaceae</taxon>
        <taxon>Actinomycetospora</taxon>
    </lineage>
</organism>
<evidence type="ECO:0000256" key="6">
    <source>
        <dbReference type="SAM" id="MobiDB-lite"/>
    </source>
</evidence>
<dbReference type="PANTHER" id="PTHR11552:SF147">
    <property type="entry name" value="CHOLINE DEHYDROGENASE, MITOCHONDRIAL"/>
    <property type="match status" value="1"/>
</dbReference>
<feature type="region of interest" description="Disordered" evidence="6">
    <location>
        <begin position="530"/>
        <end position="551"/>
    </location>
</feature>
<comment type="caution">
    <text evidence="9">The sequence shown here is derived from an EMBL/GenBank/DDBJ whole genome shotgun (WGS) entry which is preliminary data.</text>
</comment>
<dbReference type="InterPro" id="IPR007867">
    <property type="entry name" value="GMC_OxRtase_C"/>
</dbReference>
<feature type="compositionally biased region" description="Polar residues" evidence="6">
    <location>
        <begin position="541"/>
        <end position="551"/>
    </location>
</feature>
<dbReference type="PIRSF" id="PIRSF000137">
    <property type="entry name" value="Alcohol_oxidase"/>
    <property type="match status" value="1"/>
</dbReference>
<proteinExistence type="inferred from homology"/>
<dbReference type="EMBL" id="JBHSIV010000004">
    <property type="protein sequence ID" value="MFC5061613.1"/>
    <property type="molecule type" value="Genomic_DNA"/>
</dbReference>
<keyword evidence="4 5" id="KW-0274">FAD</keyword>
<evidence type="ECO:0000256" key="5">
    <source>
        <dbReference type="RuleBase" id="RU003968"/>
    </source>
</evidence>
<protein>
    <submittedName>
        <fullName evidence="9">Choline dehydrogenase</fullName>
        <ecNumber evidence="9">1.1.99.1</ecNumber>
    </submittedName>
</protein>
<feature type="domain" description="Glucose-methanol-choline oxidoreductase N-terminal" evidence="8">
    <location>
        <begin position="257"/>
        <end position="271"/>
    </location>
</feature>
<dbReference type="SUPFAM" id="SSF51905">
    <property type="entry name" value="FAD/NAD(P)-binding domain"/>
    <property type="match status" value="1"/>
</dbReference>
<dbReference type="InterPro" id="IPR036188">
    <property type="entry name" value="FAD/NAD-bd_sf"/>
</dbReference>
<dbReference type="SUPFAM" id="SSF54373">
    <property type="entry name" value="FAD-linked reductases, C-terminal domain"/>
    <property type="match status" value="1"/>
</dbReference>
<comment type="cofactor">
    <cofactor evidence="1">
        <name>FAD</name>
        <dbReference type="ChEBI" id="CHEBI:57692"/>
    </cofactor>
</comment>
<dbReference type="Gene3D" id="3.50.50.60">
    <property type="entry name" value="FAD/NAD(P)-binding domain"/>
    <property type="match status" value="1"/>
</dbReference>
<comment type="similarity">
    <text evidence="2 5">Belongs to the GMC oxidoreductase family.</text>
</comment>
<evidence type="ECO:0000256" key="3">
    <source>
        <dbReference type="ARBA" id="ARBA00022630"/>
    </source>
</evidence>
<dbReference type="Proteomes" id="UP001595947">
    <property type="component" value="Unassembled WGS sequence"/>
</dbReference>
<evidence type="ECO:0000256" key="2">
    <source>
        <dbReference type="ARBA" id="ARBA00010790"/>
    </source>
</evidence>
<name>A0ABV9YFP5_9PSEU</name>
<evidence type="ECO:0000256" key="1">
    <source>
        <dbReference type="ARBA" id="ARBA00001974"/>
    </source>
</evidence>
<reference evidence="10" key="1">
    <citation type="journal article" date="2019" name="Int. J. Syst. Evol. Microbiol.">
        <title>The Global Catalogue of Microorganisms (GCM) 10K type strain sequencing project: providing services to taxonomists for standard genome sequencing and annotation.</title>
        <authorList>
            <consortium name="The Broad Institute Genomics Platform"/>
            <consortium name="The Broad Institute Genome Sequencing Center for Infectious Disease"/>
            <person name="Wu L."/>
            <person name="Ma J."/>
        </authorList>
    </citation>
    <scope>NUCLEOTIDE SEQUENCE [LARGE SCALE GENOMIC DNA]</scope>
    <source>
        <strain evidence="10">CGMCC 4.7093</strain>
    </source>
</reference>
<dbReference type="InterPro" id="IPR012132">
    <property type="entry name" value="GMC_OxRdtase"/>
</dbReference>
<accession>A0ABV9YFP5</accession>
<keyword evidence="10" id="KW-1185">Reference proteome</keyword>